<dbReference type="KEGG" id="cac:CA_C2620"/>
<dbReference type="EMBL" id="AE001437">
    <property type="protein sequence ID" value="AAK80567.1"/>
    <property type="molecule type" value="Genomic_DNA"/>
</dbReference>
<dbReference type="PANTHER" id="PTHR43155:SF2">
    <property type="entry name" value="CYCLIC DI-GMP PHOSPHODIESTERASE PA4108"/>
    <property type="match status" value="1"/>
</dbReference>
<dbReference type="Gene3D" id="1.10.3210.10">
    <property type="entry name" value="Hypothetical protein af1432"/>
    <property type="match status" value="1"/>
</dbReference>
<organism evidence="2 3">
    <name type="scientific">Clostridium acetobutylicum (strain ATCC 824 / DSM 792 / JCM 1419 / IAM 19013 / LMG 5710 / NBRC 13948 / NRRL B-527 / VKM B-1787 / 2291 / W)</name>
    <dbReference type="NCBI Taxonomy" id="272562"/>
    <lineage>
        <taxon>Bacteria</taxon>
        <taxon>Bacillati</taxon>
        <taxon>Bacillota</taxon>
        <taxon>Clostridia</taxon>
        <taxon>Eubacteriales</taxon>
        <taxon>Clostridiaceae</taxon>
        <taxon>Clostridium</taxon>
    </lineage>
</organism>
<reference evidence="2 3" key="1">
    <citation type="journal article" date="2001" name="J. Bacteriol.">
        <title>Genome sequence and comparative analysis of the solvent-producing bacterium Clostridium acetobutylicum.</title>
        <authorList>
            <person name="Nolling J."/>
            <person name="Breton G."/>
            <person name="Omelchenko M.V."/>
            <person name="Makarova K.S."/>
            <person name="Zeng Q."/>
            <person name="Gibson R."/>
            <person name="Lee H.M."/>
            <person name="Dubois J."/>
            <person name="Qiu D."/>
            <person name="Hitti J."/>
            <person name="Wolf Y.I."/>
            <person name="Tatusov R.L."/>
            <person name="Sabathe F."/>
            <person name="Doucette-Stamm L."/>
            <person name="Soucaille P."/>
            <person name="Daly M.J."/>
            <person name="Bennett G.N."/>
            <person name="Koonin E.V."/>
            <person name="Smith D.R."/>
        </authorList>
    </citation>
    <scope>NUCLEOTIDE SEQUENCE [LARGE SCALE GENOMIC DNA]</scope>
    <source>
        <strain evidence="3">ATCC 824 / DSM 792 / JCM 1419 / LMG 5710 / VKM B-1787</strain>
    </source>
</reference>
<dbReference type="PROSITE" id="PS51832">
    <property type="entry name" value="HD_GYP"/>
    <property type="match status" value="1"/>
</dbReference>
<proteinExistence type="predicted"/>
<dbReference type="RefSeq" id="WP_010965908.1">
    <property type="nucleotide sequence ID" value="NC_003030.1"/>
</dbReference>
<dbReference type="PANTHER" id="PTHR43155">
    <property type="entry name" value="CYCLIC DI-GMP PHOSPHODIESTERASE PA4108-RELATED"/>
    <property type="match status" value="1"/>
</dbReference>
<evidence type="ECO:0000313" key="3">
    <source>
        <dbReference type="Proteomes" id="UP000000814"/>
    </source>
</evidence>
<dbReference type="GO" id="GO:0016787">
    <property type="term" value="F:hydrolase activity"/>
    <property type="evidence" value="ECO:0007669"/>
    <property type="project" value="UniProtKB-KW"/>
</dbReference>
<dbReference type="eggNOG" id="COG2206">
    <property type="taxonomic scope" value="Bacteria"/>
</dbReference>
<evidence type="ECO:0000259" key="1">
    <source>
        <dbReference type="PROSITE" id="PS51832"/>
    </source>
</evidence>
<dbReference type="SUPFAM" id="SSF109604">
    <property type="entry name" value="HD-domain/PDEase-like"/>
    <property type="match status" value="1"/>
</dbReference>
<dbReference type="CDD" id="cd00077">
    <property type="entry name" value="HDc"/>
    <property type="match status" value="1"/>
</dbReference>
<gene>
    <name evidence="2" type="ordered locus">CA_C2620</name>
</gene>
<dbReference type="PIR" id="D97222">
    <property type="entry name" value="D97222"/>
</dbReference>
<dbReference type="GeneID" id="44999088"/>
<keyword evidence="3" id="KW-1185">Reference proteome</keyword>
<protein>
    <submittedName>
        <fullName evidence="2">HD-GYP hydrolase domain containing protein</fullName>
    </submittedName>
</protein>
<dbReference type="OrthoDB" id="9804747at2"/>
<feature type="domain" description="HD-GYP" evidence="1">
    <location>
        <begin position="111"/>
        <end position="307"/>
    </location>
</feature>
<evidence type="ECO:0000313" key="2">
    <source>
        <dbReference type="EMBL" id="AAK80567.1"/>
    </source>
</evidence>
<name>Q97FV6_CLOAB</name>
<dbReference type="PATRIC" id="fig|272562.8.peg.2809"/>
<dbReference type="AlphaFoldDB" id="Q97FV6"/>
<dbReference type="InterPro" id="IPR003607">
    <property type="entry name" value="HD/PDEase_dom"/>
</dbReference>
<accession>Q97FV6</accession>
<keyword evidence="2" id="KW-0378">Hydrolase</keyword>
<dbReference type="HOGENOM" id="CLU_000445_92_1_9"/>
<dbReference type="Proteomes" id="UP000000814">
    <property type="component" value="Chromosome"/>
</dbReference>
<dbReference type="Pfam" id="PF13487">
    <property type="entry name" value="HD_5"/>
    <property type="match status" value="1"/>
</dbReference>
<sequence length="345" mass="38881">MSKQKKLLPIYELQPGMISANNIKFAEKSLLTEGVEITDTAIRKLKETYIIDKVEVYIDEDKPLKYKAETMDELEYSLNEFSSNLEDIFNDIDNLKSNGISSLRNFSQKVQGEFESAGLVIKNIIFYGSKNNIYRHSVNVAAISFILGKWLGMNEEEINLLTYASLLHDFGKTQLDNSILKKESSLTPEEYAVYKTHPVIAYHLIKEIPDINASVGLGVLMHHEQIDGSGYPLGIKDNKIHKFAKIIAIADIFDKVNSDNTNGPFEGLKAIKDLSLGKLDCSYSNMFINHAVNYYMGESVTLSDNRSCKIIKLDTENLTKPLLLADDGFLDLKSEKDLYVKSLIV</sequence>
<dbReference type="InterPro" id="IPR037522">
    <property type="entry name" value="HD_GYP_dom"/>
</dbReference>
<dbReference type="STRING" id="272562.CA_C2620"/>